<reference evidence="1" key="1">
    <citation type="journal article" date="2023" name="G3 (Bethesda)">
        <title>A reference genome for the long-term kleptoplast-retaining sea slug Elysia crispata morphotype clarki.</title>
        <authorList>
            <person name="Eastman K.E."/>
            <person name="Pendleton A.L."/>
            <person name="Shaikh M.A."/>
            <person name="Suttiyut T."/>
            <person name="Ogas R."/>
            <person name="Tomko P."/>
            <person name="Gavelis G."/>
            <person name="Widhalm J.R."/>
            <person name="Wisecaver J.H."/>
        </authorList>
    </citation>
    <scope>NUCLEOTIDE SEQUENCE</scope>
    <source>
        <strain evidence="1">ECLA1</strain>
    </source>
</reference>
<organism evidence="1 2">
    <name type="scientific">Elysia crispata</name>
    <name type="common">lettuce slug</name>
    <dbReference type="NCBI Taxonomy" id="231223"/>
    <lineage>
        <taxon>Eukaryota</taxon>
        <taxon>Metazoa</taxon>
        <taxon>Spiralia</taxon>
        <taxon>Lophotrochozoa</taxon>
        <taxon>Mollusca</taxon>
        <taxon>Gastropoda</taxon>
        <taxon>Heterobranchia</taxon>
        <taxon>Euthyneura</taxon>
        <taxon>Panpulmonata</taxon>
        <taxon>Sacoglossa</taxon>
        <taxon>Placobranchoidea</taxon>
        <taxon>Plakobranchidae</taxon>
        <taxon>Elysia</taxon>
    </lineage>
</organism>
<keyword evidence="2" id="KW-1185">Reference proteome</keyword>
<accession>A0AAE1DFV7</accession>
<gene>
    <name evidence="1" type="ORF">RRG08_067116</name>
</gene>
<evidence type="ECO:0000313" key="2">
    <source>
        <dbReference type="Proteomes" id="UP001283361"/>
    </source>
</evidence>
<name>A0AAE1DFV7_9GAST</name>
<dbReference type="AlphaFoldDB" id="A0AAE1DFV7"/>
<evidence type="ECO:0000313" key="1">
    <source>
        <dbReference type="EMBL" id="KAK3769139.1"/>
    </source>
</evidence>
<dbReference type="EMBL" id="JAWDGP010003964">
    <property type="protein sequence ID" value="KAK3769139.1"/>
    <property type="molecule type" value="Genomic_DNA"/>
</dbReference>
<sequence>MSRRNLIFCVRELLWSELPSARGSFGSGDLEIPQVVSDCVQRHKAQHIYVVLCALNGRVTGDDTVTNNGLPNSLKAAGSPVQHCGVSRRCSTLSSTQDFLYVGLVQHISVCKNDNAW</sequence>
<protein>
    <submittedName>
        <fullName evidence="1">Uncharacterized protein</fullName>
    </submittedName>
</protein>
<comment type="caution">
    <text evidence="1">The sequence shown here is derived from an EMBL/GenBank/DDBJ whole genome shotgun (WGS) entry which is preliminary data.</text>
</comment>
<proteinExistence type="predicted"/>
<dbReference type="Proteomes" id="UP001283361">
    <property type="component" value="Unassembled WGS sequence"/>
</dbReference>